<evidence type="ECO:0000256" key="3">
    <source>
        <dbReference type="ARBA" id="ARBA00022764"/>
    </source>
</evidence>
<dbReference type="InterPro" id="IPR039246">
    <property type="entry name" value="Flagellar_FlgA"/>
</dbReference>
<keyword evidence="6" id="KW-0969">Cilium</keyword>
<feature type="signal peptide" evidence="4">
    <location>
        <begin position="1"/>
        <end position="17"/>
    </location>
</feature>
<sequence>MKWLLMVFILIPPMALADSLVATRLIRATDVITSGDVVAHGARVPGAATAPDQVIGLEARVAIYPGRPVRLSDLGPAAVIERNEIVRMVYRQGPLMILSEGRALARAGLGDALTVMNLASRQSVQGVVTSAGLVAVGTSAPAIGGN</sequence>
<organism evidence="6 7">
    <name type="scientific">Roseinatronobacter monicus</name>
    <dbReference type="NCBI Taxonomy" id="393481"/>
    <lineage>
        <taxon>Bacteria</taxon>
        <taxon>Pseudomonadati</taxon>
        <taxon>Pseudomonadota</taxon>
        <taxon>Alphaproteobacteria</taxon>
        <taxon>Rhodobacterales</taxon>
        <taxon>Paracoccaceae</taxon>
        <taxon>Roseinatronobacter</taxon>
    </lineage>
</organism>
<evidence type="ECO:0000256" key="2">
    <source>
        <dbReference type="ARBA" id="ARBA00022729"/>
    </source>
</evidence>
<dbReference type="NCBIfam" id="TIGR03170">
    <property type="entry name" value="flgA_cterm"/>
    <property type="match status" value="1"/>
</dbReference>
<protein>
    <recommendedName>
        <fullName evidence="4">Flagella basal body P-ring formation protein FlgA</fullName>
    </recommendedName>
</protein>
<comment type="caution">
    <text evidence="6">The sequence shown here is derived from an EMBL/GenBank/DDBJ whole genome shotgun (WGS) entry which is preliminary data.</text>
</comment>
<dbReference type="AlphaFoldDB" id="A0A543KE55"/>
<dbReference type="GO" id="GO:0044780">
    <property type="term" value="P:bacterial-type flagellum assembly"/>
    <property type="evidence" value="ECO:0007669"/>
    <property type="project" value="InterPro"/>
</dbReference>
<comment type="similarity">
    <text evidence="4">Belongs to the FlgA family.</text>
</comment>
<keyword evidence="6" id="KW-0966">Cell projection</keyword>
<gene>
    <name evidence="6" type="ORF">BD293_1984</name>
</gene>
<reference evidence="6 7" key="1">
    <citation type="submission" date="2019-06" db="EMBL/GenBank/DDBJ databases">
        <title>Genomic Encyclopedia of Archaeal and Bacterial Type Strains, Phase II (KMG-II): from individual species to whole genera.</title>
        <authorList>
            <person name="Goeker M."/>
        </authorList>
    </citation>
    <scope>NUCLEOTIDE SEQUENCE [LARGE SCALE GENOMIC DNA]</scope>
    <source>
        <strain evidence="6 7">DSM 18423</strain>
    </source>
</reference>
<comment type="subcellular location">
    <subcellularLocation>
        <location evidence="1 4">Periplasm</location>
    </subcellularLocation>
</comment>
<feature type="domain" description="SAF" evidence="5">
    <location>
        <begin position="17"/>
        <end position="75"/>
    </location>
</feature>
<feature type="chain" id="PRO_5022251218" description="Flagella basal body P-ring formation protein FlgA" evidence="4">
    <location>
        <begin position="18"/>
        <end position="146"/>
    </location>
</feature>
<dbReference type="Gene3D" id="2.30.30.760">
    <property type="match status" value="1"/>
</dbReference>
<dbReference type="Pfam" id="PF13144">
    <property type="entry name" value="ChapFlgA"/>
    <property type="match status" value="1"/>
</dbReference>
<evidence type="ECO:0000256" key="1">
    <source>
        <dbReference type="ARBA" id="ARBA00004418"/>
    </source>
</evidence>
<dbReference type="GO" id="GO:0042597">
    <property type="term" value="C:periplasmic space"/>
    <property type="evidence" value="ECO:0007669"/>
    <property type="project" value="UniProtKB-SubCell"/>
</dbReference>
<keyword evidence="3 4" id="KW-0574">Periplasm</keyword>
<evidence type="ECO:0000313" key="6">
    <source>
        <dbReference type="EMBL" id="TQM93352.1"/>
    </source>
</evidence>
<evidence type="ECO:0000259" key="5">
    <source>
        <dbReference type="SMART" id="SM00858"/>
    </source>
</evidence>
<keyword evidence="6" id="KW-0282">Flagellum</keyword>
<dbReference type="PANTHER" id="PTHR36307:SF1">
    <property type="entry name" value="FLAGELLA BASAL BODY P-RING FORMATION PROTEIN FLGA"/>
    <property type="match status" value="1"/>
</dbReference>
<evidence type="ECO:0000256" key="4">
    <source>
        <dbReference type="RuleBase" id="RU362063"/>
    </source>
</evidence>
<dbReference type="InterPro" id="IPR017585">
    <property type="entry name" value="SAF_FlgA"/>
</dbReference>
<dbReference type="PANTHER" id="PTHR36307">
    <property type="entry name" value="FLAGELLA BASAL BODY P-RING FORMATION PROTEIN FLGA"/>
    <property type="match status" value="1"/>
</dbReference>
<dbReference type="EMBL" id="VFPT01000001">
    <property type="protein sequence ID" value="TQM93352.1"/>
    <property type="molecule type" value="Genomic_DNA"/>
</dbReference>
<name>A0A543KE55_9RHOB</name>
<comment type="function">
    <text evidence="4">Involved in the assembly process of the P-ring formation. It may associate with FlgF on the rod constituting a structure essential for the P-ring assembly or may act as a modulator protein for the P-ring assembly.</text>
</comment>
<accession>A0A543KE55</accession>
<evidence type="ECO:0000313" key="7">
    <source>
        <dbReference type="Proteomes" id="UP000320582"/>
    </source>
</evidence>
<dbReference type="InterPro" id="IPR013974">
    <property type="entry name" value="SAF"/>
</dbReference>
<dbReference type="RefSeq" id="WP_142081213.1">
    <property type="nucleotide sequence ID" value="NZ_VFPT01000001.1"/>
</dbReference>
<keyword evidence="7" id="KW-1185">Reference proteome</keyword>
<keyword evidence="2 4" id="KW-0732">Signal</keyword>
<dbReference type="CDD" id="cd11614">
    <property type="entry name" value="SAF_CpaB_FlgA_like"/>
    <property type="match status" value="1"/>
</dbReference>
<dbReference type="SMART" id="SM00858">
    <property type="entry name" value="SAF"/>
    <property type="match status" value="1"/>
</dbReference>
<dbReference type="OrthoDB" id="7619725at2"/>
<dbReference type="Proteomes" id="UP000320582">
    <property type="component" value="Unassembled WGS sequence"/>
</dbReference>
<proteinExistence type="inferred from homology"/>
<keyword evidence="4" id="KW-1005">Bacterial flagellum biogenesis</keyword>